<gene>
    <name evidence="1" type="ORF">QNI16_25570</name>
</gene>
<dbReference type="Proteomes" id="UP001241110">
    <property type="component" value="Unassembled WGS sequence"/>
</dbReference>
<comment type="caution">
    <text evidence="1">The sequence shown here is derived from an EMBL/GenBank/DDBJ whole genome shotgun (WGS) entry which is preliminary data.</text>
</comment>
<reference evidence="1" key="1">
    <citation type="submission" date="2023-05" db="EMBL/GenBank/DDBJ databases">
        <authorList>
            <person name="Zhang X."/>
        </authorList>
    </citation>
    <scope>NUCLEOTIDE SEQUENCE</scope>
    <source>
        <strain evidence="1">YF14B1</strain>
    </source>
</reference>
<dbReference type="AlphaFoldDB" id="A0AAE3QW47"/>
<organism evidence="1 2">
    <name type="scientific">Xanthocytophaga flava</name>
    <dbReference type="NCBI Taxonomy" id="3048013"/>
    <lineage>
        <taxon>Bacteria</taxon>
        <taxon>Pseudomonadati</taxon>
        <taxon>Bacteroidota</taxon>
        <taxon>Cytophagia</taxon>
        <taxon>Cytophagales</taxon>
        <taxon>Rhodocytophagaceae</taxon>
        <taxon>Xanthocytophaga</taxon>
    </lineage>
</organism>
<dbReference type="EMBL" id="JASJOS010000012">
    <property type="protein sequence ID" value="MDJ1483894.1"/>
    <property type="molecule type" value="Genomic_DNA"/>
</dbReference>
<name>A0AAE3QW47_9BACT</name>
<accession>A0AAE3QW47</accession>
<sequence length="42" mass="4565">MPSVLTTAANAQSKDDLKKAGYKYFIGNALTGTSIDWSIKMQ</sequence>
<proteinExistence type="predicted"/>
<protein>
    <submittedName>
        <fullName evidence="1">Uncharacterized protein</fullName>
    </submittedName>
</protein>
<evidence type="ECO:0000313" key="2">
    <source>
        <dbReference type="Proteomes" id="UP001241110"/>
    </source>
</evidence>
<evidence type="ECO:0000313" key="1">
    <source>
        <dbReference type="EMBL" id="MDJ1483894.1"/>
    </source>
</evidence>